<gene>
    <name evidence="1" type="ORF">GCM10010448_24560</name>
</gene>
<protein>
    <submittedName>
        <fullName evidence="1">Uncharacterized protein</fullName>
    </submittedName>
</protein>
<dbReference type="RefSeq" id="WP_234512396.1">
    <property type="nucleotide sequence ID" value="NZ_BAAAUF010000018.1"/>
</dbReference>
<sequence length="103" mass="11095">MAAAPWRSALVFVEAEAVRDLRQGVAPWSLRFPHGGFVEEVCEPVSIFGTEPVKGEVVTRQVIGQVLCDFTEVKALVGQAGLGAVGKSHQCLSGPFFQEHDKS</sequence>
<organism evidence="1 2">
    <name type="scientific">Streptomyces glomeratus</name>
    <dbReference type="NCBI Taxonomy" id="284452"/>
    <lineage>
        <taxon>Bacteria</taxon>
        <taxon>Bacillati</taxon>
        <taxon>Actinomycetota</taxon>
        <taxon>Actinomycetes</taxon>
        <taxon>Kitasatosporales</taxon>
        <taxon>Streptomycetaceae</taxon>
        <taxon>Streptomyces</taxon>
    </lineage>
</organism>
<evidence type="ECO:0000313" key="2">
    <source>
        <dbReference type="Proteomes" id="UP001501532"/>
    </source>
</evidence>
<proteinExistence type="predicted"/>
<evidence type="ECO:0000313" key="1">
    <source>
        <dbReference type="EMBL" id="GAA3041048.1"/>
    </source>
</evidence>
<accession>A0ABP6LE64</accession>
<dbReference type="Proteomes" id="UP001501532">
    <property type="component" value="Unassembled WGS sequence"/>
</dbReference>
<dbReference type="EMBL" id="BAAAUF010000018">
    <property type="protein sequence ID" value="GAA3041048.1"/>
    <property type="molecule type" value="Genomic_DNA"/>
</dbReference>
<comment type="caution">
    <text evidence="1">The sequence shown here is derived from an EMBL/GenBank/DDBJ whole genome shotgun (WGS) entry which is preliminary data.</text>
</comment>
<keyword evidence="2" id="KW-1185">Reference proteome</keyword>
<name>A0ABP6LE64_9ACTN</name>
<reference evidence="2" key="1">
    <citation type="journal article" date="2019" name="Int. J. Syst. Evol. Microbiol.">
        <title>The Global Catalogue of Microorganisms (GCM) 10K type strain sequencing project: providing services to taxonomists for standard genome sequencing and annotation.</title>
        <authorList>
            <consortium name="The Broad Institute Genomics Platform"/>
            <consortium name="The Broad Institute Genome Sequencing Center for Infectious Disease"/>
            <person name="Wu L."/>
            <person name="Ma J."/>
        </authorList>
    </citation>
    <scope>NUCLEOTIDE SEQUENCE [LARGE SCALE GENOMIC DNA]</scope>
    <source>
        <strain evidence="2">JCM 9091</strain>
    </source>
</reference>